<keyword evidence="1" id="KW-0812">Transmembrane</keyword>
<evidence type="ECO:0000313" key="3">
    <source>
        <dbReference type="Proteomes" id="UP001356308"/>
    </source>
</evidence>
<dbReference type="Proteomes" id="UP001356308">
    <property type="component" value="Unassembled WGS sequence"/>
</dbReference>
<dbReference type="EMBL" id="JAZDDG010000001">
    <property type="protein sequence ID" value="MEE1975141.1"/>
    <property type="molecule type" value="Genomic_DNA"/>
</dbReference>
<keyword evidence="1" id="KW-0813">Transport</keyword>
<dbReference type="PROSITE" id="PS52016">
    <property type="entry name" value="TONB_DEPENDENT_REC_3"/>
    <property type="match status" value="1"/>
</dbReference>
<accession>A0ABU7IQA8</accession>
<sequence length="132" mass="14371">MKKLPLITLIVISIFLYNCGTPKNTMENSSKTETIDRERTDISLLDRIRKKGGVIVRNGVPLINKAANSFSSEGSQEPLYVLNSQVIGNSFDSVNDLVDSFNVKSIRILSGSEASSYGTQGGKGVILITTFK</sequence>
<keyword evidence="3" id="KW-1185">Reference proteome</keyword>
<evidence type="ECO:0008006" key="4">
    <source>
        <dbReference type="Google" id="ProtNLM"/>
    </source>
</evidence>
<gene>
    <name evidence="2" type="ORF">V1I91_03615</name>
</gene>
<dbReference type="SUPFAM" id="SSF56935">
    <property type="entry name" value="Porins"/>
    <property type="match status" value="1"/>
</dbReference>
<dbReference type="InterPro" id="IPR039426">
    <property type="entry name" value="TonB-dep_rcpt-like"/>
</dbReference>
<comment type="caution">
    <text evidence="2">The sequence shown here is derived from an EMBL/GenBank/DDBJ whole genome shotgun (WGS) entry which is preliminary data.</text>
</comment>
<keyword evidence="1" id="KW-1134">Transmembrane beta strand</keyword>
<dbReference type="RefSeq" id="WP_272649955.1">
    <property type="nucleotide sequence ID" value="NZ_JAZDDG010000001.1"/>
</dbReference>
<evidence type="ECO:0000256" key="1">
    <source>
        <dbReference type="PROSITE-ProRule" id="PRU01360"/>
    </source>
</evidence>
<evidence type="ECO:0000313" key="2">
    <source>
        <dbReference type="EMBL" id="MEE1975141.1"/>
    </source>
</evidence>
<dbReference type="Gene3D" id="2.170.130.10">
    <property type="entry name" value="TonB-dependent receptor, plug domain"/>
    <property type="match status" value="1"/>
</dbReference>
<proteinExistence type="inferred from homology"/>
<name>A0ABU7IQA8_9FLAO</name>
<protein>
    <recommendedName>
        <fullName evidence="4">TonB-dependent receptor plug domain-containing protein</fullName>
    </recommendedName>
</protein>
<comment type="subcellular location">
    <subcellularLocation>
        <location evidence="1">Cell outer membrane</location>
        <topology evidence="1">Multi-pass membrane protein</topology>
    </subcellularLocation>
</comment>
<keyword evidence="1" id="KW-0998">Cell outer membrane</keyword>
<comment type="similarity">
    <text evidence="1">Belongs to the TonB-dependent receptor family.</text>
</comment>
<organism evidence="2 3">
    <name type="scientific">Maribacter cobaltidurans</name>
    <dbReference type="NCBI Taxonomy" id="1178778"/>
    <lineage>
        <taxon>Bacteria</taxon>
        <taxon>Pseudomonadati</taxon>
        <taxon>Bacteroidota</taxon>
        <taxon>Flavobacteriia</taxon>
        <taxon>Flavobacteriales</taxon>
        <taxon>Flavobacteriaceae</taxon>
        <taxon>Maribacter</taxon>
    </lineage>
</organism>
<dbReference type="InterPro" id="IPR037066">
    <property type="entry name" value="Plug_dom_sf"/>
</dbReference>
<reference evidence="2 3" key="1">
    <citation type="submission" date="2024-01" db="EMBL/GenBank/DDBJ databases">
        <title>Maribacter spp. originated from different algae showed divergent polysaccharides utilization ability.</title>
        <authorList>
            <person name="Wang H."/>
            <person name="Wu Y."/>
        </authorList>
    </citation>
    <scope>NUCLEOTIDE SEQUENCE [LARGE SCALE GENOMIC DNA]</scope>
    <source>
        <strain evidence="2 3">PR1</strain>
    </source>
</reference>
<keyword evidence="1" id="KW-0472">Membrane</keyword>